<feature type="region of interest" description="Disordered" evidence="1">
    <location>
        <begin position="810"/>
        <end position="840"/>
    </location>
</feature>
<dbReference type="Proteomes" id="UP000007494">
    <property type="component" value="Chromosome VIII"/>
</dbReference>
<feature type="compositionally biased region" description="Polar residues" evidence="1">
    <location>
        <begin position="628"/>
        <end position="642"/>
    </location>
</feature>
<feature type="compositionally biased region" description="Polar residues" evidence="1">
    <location>
        <begin position="397"/>
        <end position="417"/>
    </location>
</feature>
<dbReference type="InParanoid" id="F0VIJ9"/>
<name>F0VIJ9_NEOCL</name>
<evidence type="ECO:0000313" key="2">
    <source>
        <dbReference type="EMBL" id="CBZ53560.1"/>
    </source>
</evidence>
<evidence type="ECO:0000313" key="4">
    <source>
        <dbReference type="Proteomes" id="UP000007494"/>
    </source>
</evidence>
<dbReference type="GeneID" id="13442892"/>
<feature type="compositionally biased region" description="Basic residues" evidence="1">
    <location>
        <begin position="381"/>
        <end position="395"/>
    </location>
</feature>
<feature type="compositionally biased region" description="Low complexity" evidence="1">
    <location>
        <begin position="39"/>
        <end position="52"/>
    </location>
</feature>
<dbReference type="EMBL" id="LN714483">
    <property type="protein sequence ID" value="CEL67548.1"/>
    <property type="molecule type" value="Genomic_DNA"/>
</dbReference>
<proteinExistence type="predicted"/>
<evidence type="ECO:0000313" key="3">
    <source>
        <dbReference type="EMBL" id="CEL67548.1"/>
    </source>
</evidence>
<reference evidence="4" key="3">
    <citation type="journal article" date="2012" name="PLoS Pathog.">
        <title>Comparative genomics of the apicomplexan parasites Toxoplasma gondii and Neospora caninum: Coccidia differing in host range and transmission strategy.</title>
        <authorList>
            <person name="Reid A.J."/>
            <person name="Vermont S.J."/>
            <person name="Cotton J.A."/>
            <person name="Harris D."/>
            <person name="Hill-Cawthorne G.A."/>
            <person name="Konen-Waisman S."/>
            <person name="Latham S.M."/>
            <person name="Mourier T."/>
            <person name="Norton R."/>
            <person name="Quail M.A."/>
            <person name="Sanders M."/>
            <person name="Shanmugam D."/>
            <person name="Sohal A."/>
            <person name="Wasmuth J.D."/>
            <person name="Brunk B."/>
            <person name="Grigg M.E."/>
            <person name="Howard J.C."/>
            <person name="Parkinson J."/>
            <person name="Roos D.S."/>
            <person name="Trees A.J."/>
            <person name="Berriman M."/>
            <person name="Pain A."/>
            <person name="Wastling J.M."/>
        </authorList>
    </citation>
    <scope>NUCLEOTIDE SEQUENCE [LARGE SCALE GENOMIC DNA]</scope>
    <source>
        <strain evidence="4">Liverpool</strain>
    </source>
</reference>
<feature type="region of interest" description="Disordered" evidence="1">
    <location>
        <begin position="621"/>
        <end position="684"/>
    </location>
</feature>
<feature type="compositionally biased region" description="Polar residues" evidence="1">
    <location>
        <begin position="233"/>
        <end position="243"/>
    </location>
</feature>
<feature type="compositionally biased region" description="Basic and acidic residues" evidence="1">
    <location>
        <begin position="171"/>
        <end position="185"/>
    </location>
</feature>
<dbReference type="VEuPathDB" id="ToxoDB:NCLIV_033470"/>
<dbReference type="AlphaFoldDB" id="F0VIJ9"/>
<feature type="compositionally biased region" description="Polar residues" evidence="1">
    <location>
        <begin position="649"/>
        <end position="666"/>
    </location>
</feature>
<dbReference type="OrthoDB" id="10411913at2759"/>
<feature type="compositionally biased region" description="Basic and acidic residues" evidence="1">
    <location>
        <begin position="150"/>
        <end position="160"/>
    </location>
</feature>
<reference evidence="2" key="1">
    <citation type="submission" date="2011-02" db="EMBL/GenBank/DDBJ databases">
        <authorList>
            <person name="Aslett M."/>
        </authorList>
    </citation>
    <scope>NUCLEOTIDE SEQUENCE</scope>
    <source>
        <strain evidence="2">Liverpool</strain>
    </source>
</reference>
<sequence length="840" mass="89511">MPPDPPTRRGGRATSSSDGRDRGGARPRPRTSGVKRAESAAWAESAAATARTHSGPGGGDHGKGTAGVPKEKESQLPVSPIDNQEIGPGQGERPKAEGDERVEEAMPQPAPPARSTPSADRLQAKGFEEPARDLVPTVHRPPSPTPADKAGVHATEESVCGHRVSAQSEQTDERPHDTARGEQKPRQPAAPSTAEDSTKPSADRRPPEDAPREAGKQLDVGLLDSTKRDPSCGTASVDTSSHAGTKPASLKDAHSGPFAASAGTQQRLQGGEQKKKRSEQVCQRRNRNAGQEEKQEPSVPQSTETRGESETGGATTCEARSRPRASPGATGSQPLEQKPSTEETLGQSETEEHSAASRASEAAPPPAAAPAEAYGGARPKVPSRKRKKRRVKHKGVGTTSSFHGKGAHSSQAGTFSSSDDEGSWQGGETEPGKPADPNRQSLVPQMERLLAITHETLRRIDIIKPTLQALHGVDLTDADSKEITALEQAASDESWSELAVESAHENMAYQRECLKKTRSIRRLLENTVQEIRMATSLIRDRVAAGEASLTEEEKQRLEYLRKGEAELQNTALWLMGMEKFRKQRLLRVSAVAAQHTFAPYRAAARRTLTAAIEKALSQISSEEEAHVASQQTSDQGEPSDNSPADVPSDCQSCADPSTRGTGQAEASSRAVGEAAEDGGATGGDADWPLVRSAMQLLEVVDAVRGSLAEQRAVAGGILESLIDDSSRRATELRLTLISRMGAAALEAETMLSTAMANCSVLAKQDLTPAEEQLEDLVLNFIFLCRHRARLCTEIINNERWDLVGQAVVDDDRLPSPSQESDSAQGEPILGSPAKGPALVP</sequence>
<gene>
    <name evidence="3" type="ORF">BN1204_033470</name>
    <name evidence="2" type="ORF">NCLIV_033470</name>
</gene>
<dbReference type="EMBL" id="FR823390">
    <property type="protein sequence ID" value="CBZ53560.1"/>
    <property type="molecule type" value="Genomic_DNA"/>
</dbReference>
<dbReference type="OMA" id="SAHENMA"/>
<dbReference type="eggNOG" id="ENOG502QYZ3">
    <property type="taxonomic scope" value="Eukaryota"/>
</dbReference>
<reference evidence="3" key="4">
    <citation type="journal article" date="2015" name="PLoS ONE">
        <title>Comprehensive Evaluation of Toxoplasma gondii VEG and Neospora caninum LIV Genomes with Tachyzoite Stage Transcriptome and Proteome Defines Novel Transcript Features.</title>
        <authorList>
            <person name="Ramaprasad A."/>
            <person name="Mourier T."/>
            <person name="Naeem R."/>
            <person name="Malas T.B."/>
            <person name="Moussa E."/>
            <person name="Panigrahi A."/>
            <person name="Vermont S.J."/>
            <person name="Otto T.D."/>
            <person name="Wastling J."/>
            <person name="Pain A."/>
        </authorList>
    </citation>
    <scope>NUCLEOTIDE SEQUENCE</scope>
    <source>
        <strain evidence="3">Liverpool</strain>
    </source>
</reference>
<reference evidence="2" key="2">
    <citation type="submission" date="2011-03" db="EMBL/GenBank/DDBJ databases">
        <title>Comparative genomics and transcriptomics of Neospora caninum and Toxoplasma gondii.</title>
        <authorList>
            <person name="Reid A.J."/>
            <person name="Sohal A."/>
            <person name="Harris D."/>
            <person name="Quail M."/>
            <person name="Sanders M."/>
            <person name="Berriman M."/>
            <person name="Wastling J.M."/>
            <person name="Pain A."/>
        </authorList>
    </citation>
    <scope>NUCLEOTIDE SEQUENCE</scope>
    <source>
        <strain evidence="2">Liverpool</strain>
    </source>
</reference>
<dbReference type="RefSeq" id="XP_003883592.1">
    <property type="nucleotide sequence ID" value="XM_003883543.1"/>
</dbReference>
<evidence type="ECO:0000256" key="1">
    <source>
        <dbReference type="SAM" id="MobiDB-lite"/>
    </source>
</evidence>
<feature type="region of interest" description="Disordered" evidence="1">
    <location>
        <begin position="1"/>
        <end position="440"/>
    </location>
</feature>
<accession>F0VIJ9</accession>
<protein>
    <submittedName>
        <fullName evidence="2">Uncharacterized protein</fullName>
    </submittedName>
</protein>
<organism evidence="2 4">
    <name type="scientific">Neospora caninum (strain Liverpool)</name>
    <dbReference type="NCBI Taxonomy" id="572307"/>
    <lineage>
        <taxon>Eukaryota</taxon>
        <taxon>Sar</taxon>
        <taxon>Alveolata</taxon>
        <taxon>Apicomplexa</taxon>
        <taxon>Conoidasida</taxon>
        <taxon>Coccidia</taxon>
        <taxon>Eucoccidiorida</taxon>
        <taxon>Eimeriorina</taxon>
        <taxon>Sarcocystidae</taxon>
        <taxon>Neospora</taxon>
    </lineage>
</organism>
<keyword evidence="4" id="KW-1185">Reference proteome</keyword>
<feature type="compositionally biased region" description="Basic and acidic residues" evidence="1">
    <location>
        <begin position="122"/>
        <end position="132"/>
    </location>
</feature>
<feature type="compositionally biased region" description="Basic and acidic residues" evidence="1">
    <location>
        <begin position="196"/>
        <end position="216"/>
    </location>
</feature>